<dbReference type="InterPro" id="IPR003660">
    <property type="entry name" value="HAMP_dom"/>
</dbReference>
<dbReference type="GO" id="GO:0016020">
    <property type="term" value="C:membrane"/>
    <property type="evidence" value="ECO:0007669"/>
    <property type="project" value="InterPro"/>
</dbReference>
<feature type="transmembrane region" description="Helical" evidence="1">
    <location>
        <begin position="24"/>
        <end position="46"/>
    </location>
</feature>
<evidence type="ECO:0000313" key="3">
    <source>
        <dbReference type="EMBL" id="SVB15550.1"/>
    </source>
</evidence>
<keyword evidence="1" id="KW-1133">Transmembrane helix</keyword>
<organism evidence="3">
    <name type="scientific">marine metagenome</name>
    <dbReference type="NCBI Taxonomy" id="408172"/>
    <lineage>
        <taxon>unclassified sequences</taxon>
        <taxon>metagenomes</taxon>
        <taxon>ecological metagenomes</taxon>
    </lineage>
</organism>
<feature type="domain" description="HAMP" evidence="2">
    <location>
        <begin position="196"/>
        <end position="221"/>
    </location>
</feature>
<feature type="non-terminal residue" evidence="3">
    <location>
        <position position="231"/>
    </location>
</feature>
<dbReference type="Gene3D" id="6.10.340.10">
    <property type="match status" value="1"/>
</dbReference>
<dbReference type="Pfam" id="PF00672">
    <property type="entry name" value="HAMP"/>
    <property type="match status" value="1"/>
</dbReference>
<gene>
    <name evidence="3" type="ORF">METZ01_LOCUS168404</name>
</gene>
<dbReference type="CDD" id="cd06225">
    <property type="entry name" value="HAMP"/>
    <property type="match status" value="1"/>
</dbReference>
<dbReference type="EMBL" id="UINC01030712">
    <property type="protein sequence ID" value="SVB15550.1"/>
    <property type="molecule type" value="Genomic_DNA"/>
</dbReference>
<proteinExistence type="predicted"/>
<keyword evidence="1" id="KW-0812">Transmembrane</keyword>
<feature type="transmembrane region" description="Helical" evidence="1">
    <location>
        <begin position="143"/>
        <end position="160"/>
    </location>
</feature>
<sequence>MSNEKHDQTETRSSKLKLGLRTRISLFFAVGGLLVSIGLSGATLVLTRQQLIDSRETAASAFASTNATRLSNQLTPDSSVEDLPSIVDSMTKIEGSQRLIRIGTHWLPSQELDRDDIPENILERVTELKAGQLRAEINGKTRLVLGIPLQVFDAAYFAIVDLTDLEETLDDLSIILFGAGTGVTSLAALLGWWISRRTLRPLRNVREAAEAIAGGRLDTRLIRQSDPDLDR</sequence>
<reference evidence="3" key="1">
    <citation type="submission" date="2018-05" db="EMBL/GenBank/DDBJ databases">
        <authorList>
            <person name="Lanie J.A."/>
            <person name="Ng W.-L."/>
            <person name="Kazmierczak K.M."/>
            <person name="Andrzejewski T.M."/>
            <person name="Davidsen T.M."/>
            <person name="Wayne K.J."/>
            <person name="Tettelin H."/>
            <person name="Glass J.I."/>
            <person name="Rusch D."/>
            <person name="Podicherti R."/>
            <person name="Tsui H.-C.T."/>
            <person name="Winkler M.E."/>
        </authorList>
    </citation>
    <scope>NUCLEOTIDE SEQUENCE</scope>
</reference>
<name>A0A382BNZ1_9ZZZZ</name>
<dbReference type="GO" id="GO:0007165">
    <property type="term" value="P:signal transduction"/>
    <property type="evidence" value="ECO:0007669"/>
    <property type="project" value="InterPro"/>
</dbReference>
<feature type="transmembrane region" description="Helical" evidence="1">
    <location>
        <begin position="172"/>
        <end position="194"/>
    </location>
</feature>
<dbReference type="AlphaFoldDB" id="A0A382BNZ1"/>
<evidence type="ECO:0000259" key="2">
    <source>
        <dbReference type="PROSITE" id="PS50885"/>
    </source>
</evidence>
<keyword evidence="1" id="KW-0472">Membrane</keyword>
<dbReference type="PROSITE" id="PS50885">
    <property type="entry name" value="HAMP"/>
    <property type="match status" value="1"/>
</dbReference>
<accession>A0A382BNZ1</accession>
<evidence type="ECO:0000256" key="1">
    <source>
        <dbReference type="SAM" id="Phobius"/>
    </source>
</evidence>
<protein>
    <recommendedName>
        <fullName evidence="2">HAMP domain-containing protein</fullName>
    </recommendedName>
</protein>